<proteinExistence type="predicted"/>
<feature type="compositionally biased region" description="Polar residues" evidence="1">
    <location>
        <begin position="149"/>
        <end position="163"/>
    </location>
</feature>
<feature type="compositionally biased region" description="Basic and acidic residues" evidence="1">
    <location>
        <begin position="85"/>
        <end position="101"/>
    </location>
</feature>
<evidence type="ECO:0000313" key="2">
    <source>
        <dbReference type="EMBL" id="QND60188.1"/>
    </source>
</evidence>
<reference evidence="3" key="1">
    <citation type="journal article" date="2020" name="Mol. Plant Microbe">
        <title>Rhizobial microsymbionts of the narrowly endemic Oxytropis species growing in Kamchatka are characterized by significant genetic diversity and possess a set of genes that are associated with T3SS and T6SS secretion systems and can affect the development of symbiosis.</title>
        <authorList>
            <person name="Safronova V."/>
            <person name="Guro P."/>
            <person name="Sazanova A."/>
            <person name="Kuznetsova I."/>
            <person name="Belimov A."/>
            <person name="Yakubov V."/>
            <person name="Chirak E."/>
            <person name="Afonin A."/>
            <person name="Gogolev Y."/>
            <person name="Andronov E."/>
            <person name="Tikhonovich I."/>
        </authorList>
    </citation>
    <scope>NUCLEOTIDE SEQUENCE [LARGE SCALE GENOMIC DNA]</scope>
    <source>
        <strain evidence="3">583</strain>
    </source>
</reference>
<accession>A0A7G6T0A6</accession>
<organism evidence="2 3">
    <name type="scientific">Mesorhizobium huakuii</name>
    <dbReference type="NCBI Taxonomy" id="28104"/>
    <lineage>
        <taxon>Bacteria</taxon>
        <taxon>Pseudomonadati</taxon>
        <taxon>Pseudomonadota</taxon>
        <taxon>Alphaproteobacteria</taxon>
        <taxon>Hyphomicrobiales</taxon>
        <taxon>Phyllobacteriaceae</taxon>
        <taxon>Mesorhizobium</taxon>
    </lineage>
</organism>
<sequence length="191" mass="20585">MTQAITAMMPAVSKVSSVSLSRPSDSRCWPAGASKLRRTDSAAPETGFQQGGCQQAEAKVPQIPDGVLAEKVSGRKGLEGASGCHQRENETGERYERDRESGQSSAEAKAAQPCLRDVGIRRDRAGGGGQPVEQQTERQQYRQGDKASCQHQTEQSDASQPGLTSGVWGRSRDCGFNHNCLALRKEIIVLQ</sequence>
<protein>
    <submittedName>
        <fullName evidence="2">Uncharacterized protein</fullName>
    </submittedName>
</protein>
<dbReference type="RefSeq" id="WP_183458968.1">
    <property type="nucleotide sequence ID" value="NZ_CP050296.1"/>
</dbReference>
<dbReference type="AlphaFoldDB" id="A0A7G6T0A6"/>
<evidence type="ECO:0000313" key="3">
    <source>
        <dbReference type="Proteomes" id="UP000515465"/>
    </source>
</evidence>
<feature type="compositionally biased region" description="Basic and acidic residues" evidence="1">
    <location>
        <begin position="135"/>
        <end position="145"/>
    </location>
</feature>
<gene>
    <name evidence="2" type="ORF">HB778_29315</name>
</gene>
<name>A0A7G6T0A6_9HYPH</name>
<evidence type="ECO:0000256" key="1">
    <source>
        <dbReference type="SAM" id="MobiDB-lite"/>
    </source>
</evidence>
<feature type="region of interest" description="Disordered" evidence="1">
    <location>
        <begin position="16"/>
        <end position="164"/>
    </location>
</feature>
<dbReference type="Proteomes" id="UP000515465">
    <property type="component" value="Chromosome"/>
</dbReference>
<dbReference type="EMBL" id="CP050296">
    <property type="protein sequence ID" value="QND60188.1"/>
    <property type="molecule type" value="Genomic_DNA"/>
</dbReference>